<protein>
    <recommendedName>
        <fullName evidence="4">PEP-CTERM protein-sorting domain-containing protein</fullName>
    </recommendedName>
</protein>
<evidence type="ECO:0000313" key="2">
    <source>
        <dbReference type="EMBL" id="MDQ8206262.1"/>
    </source>
</evidence>
<evidence type="ECO:0008006" key="4">
    <source>
        <dbReference type="Google" id="ProtNLM"/>
    </source>
</evidence>
<organism evidence="2 3">
    <name type="scientific">Thalassobacterium maritimum</name>
    <dbReference type="NCBI Taxonomy" id="3041265"/>
    <lineage>
        <taxon>Bacteria</taxon>
        <taxon>Pseudomonadati</taxon>
        <taxon>Verrucomicrobiota</taxon>
        <taxon>Opitutia</taxon>
        <taxon>Puniceicoccales</taxon>
        <taxon>Coraliomargaritaceae</taxon>
        <taxon>Thalassobacterium</taxon>
    </lineage>
</organism>
<proteinExistence type="predicted"/>
<gene>
    <name evidence="2" type="ORF">QEH52_01985</name>
</gene>
<name>A0ABU1AQ09_9BACT</name>
<feature type="signal peptide" evidence="1">
    <location>
        <begin position="1"/>
        <end position="22"/>
    </location>
</feature>
<comment type="caution">
    <text evidence="2">The sequence shown here is derived from an EMBL/GenBank/DDBJ whole genome shotgun (WGS) entry which is preliminary data.</text>
</comment>
<evidence type="ECO:0000313" key="3">
    <source>
        <dbReference type="Proteomes" id="UP001225316"/>
    </source>
</evidence>
<feature type="chain" id="PRO_5045331031" description="PEP-CTERM protein-sorting domain-containing protein" evidence="1">
    <location>
        <begin position="23"/>
        <end position="251"/>
    </location>
</feature>
<dbReference type="Proteomes" id="UP001225316">
    <property type="component" value="Unassembled WGS sequence"/>
</dbReference>
<accession>A0ABU1AQ09</accession>
<keyword evidence="1" id="KW-0732">Signal</keyword>
<evidence type="ECO:0000256" key="1">
    <source>
        <dbReference type="SAM" id="SignalP"/>
    </source>
</evidence>
<keyword evidence="3" id="KW-1185">Reference proteome</keyword>
<reference evidence="2 3" key="1">
    <citation type="submission" date="2023-04" db="EMBL/GenBank/DDBJ databases">
        <title>A novel bacteria isolated from coastal sediment.</title>
        <authorList>
            <person name="Liu X.-J."/>
            <person name="Du Z.-J."/>
        </authorList>
    </citation>
    <scope>NUCLEOTIDE SEQUENCE [LARGE SCALE GENOMIC DNA]</scope>
    <source>
        <strain evidence="2 3">SDUM461003</strain>
    </source>
</reference>
<sequence length="251" mass="26188">MMTTNLLKLASALIAISSSAHAINSIPTSAGTPSDISAFNSADSEYEGWENLNSTNTDIAGYGGSYPGYAAWPDAIDSNTSGSTGNGAYSKTAGAGYVGNTSIYSSDTGSFSISSSVDSLDDVNTVIFQFDAGLQDDWTNYVATLSYNGGSQSLTADYTALTNGSFTNEFGGETIYSSNILFQWDLSSIGDTISEYVISYDVAAHTQTYALQLDSSEAILAGSVIPEASNFALLAGIAAIAGCVTRRRRIQ</sequence>
<dbReference type="RefSeq" id="WP_308948286.1">
    <property type="nucleotide sequence ID" value="NZ_JARXHW010000002.1"/>
</dbReference>
<dbReference type="EMBL" id="JARXHW010000002">
    <property type="protein sequence ID" value="MDQ8206262.1"/>
    <property type="molecule type" value="Genomic_DNA"/>
</dbReference>